<keyword evidence="4" id="KW-1185">Reference proteome</keyword>
<organism evidence="3 4">
    <name type="scientific">Exilibacterium tricleocarpae</name>
    <dbReference type="NCBI Taxonomy" id="2591008"/>
    <lineage>
        <taxon>Bacteria</taxon>
        <taxon>Pseudomonadati</taxon>
        <taxon>Pseudomonadota</taxon>
        <taxon>Gammaproteobacteria</taxon>
        <taxon>Cellvibrionales</taxon>
        <taxon>Cellvibrionaceae</taxon>
        <taxon>Exilibacterium</taxon>
    </lineage>
</organism>
<dbReference type="RefSeq" id="WP_142904080.1">
    <property type="nucleotide sequence ID" value="NZ_ML660091.1"/>
</dbReference>
<keyword evidence="1 3" id="KW-0378">Hydrolase</keyword>
<dbReference type="PRINTS" id="PR00412">
    <property type="entry name" value="EPOXHYDRLASE"/>
</dbReference>
<proteinExistence type="predicted"/>
<name>A0A545TUY2_9GAMM</name>
<gene>
    <name evidence="3" type="ORF">FKG94_10045</name>
</gene>
<dbReference type="Proteomes" id="UP000319732">
    <property type="component" value="Unassembled WGS sequence"/>
</dbReference>
<accession>A0A545TUY2</accession>
<dbReference type="InterPro" id="IPR029058">
    <property type="entry name" value="AB_hydrolase_fold"/>
</dbReference>
<sequence>MRAVTFGVLFLSGLVIVIAVAAMVWSALPISVDRKSADPAVIYANTLAGDLPEFQEGYFEFEGRQLHYVEAGEGDPIVLVHGFPSYWYSLIRQANDLRRDHRVILIDGLGAGRSDAPNNVDAYKLDKMVAHFRALLDELGIQKTHLVGHDWGAVFVYGFAQRHPEKTSTVTGISSPTLTVLLKLLETNARQQAIAEYIERFKQANSPLLLALGVPKRIWENPYKQHVDNGLLTPEEGKLFRRAFSDARRINAHINWYRANIPAYTDITETDYWPSQGASITVPALYIWGSKDHILLPEIIPLMRQIAPNLHVIKYEGVGHWPHLQRSEEVTAAIRKLVTAEHSRDE</sequence>
<dbReference type="PANTHER" id="PTHR43329">
    <property type="entry name" value="EPOXIDE HYDROLASE"/>
    <property type="match status" value="1"/>
</dbReference>
<dbReference type="AlphaFoldDB" id="A0A545TUY2"/>
<reference evidence="3 4" key="1">
    <citation type="submission" date="2019-06" db="EMBL/GenBank/DDBJ databases">
        <title>Whole genome sequence for Cellvibrionaceae sp. R142.</title>
        <authorList>
            <person name="Wang G."/>
        </authorList>
    </citation>
    <scope>NUCLEOTIDE SEQUENCE [LARGE SCALE GENOMIC DNA]</scope>
    <source>
        <strain evidence="3 4">R142</strain>
    </source>
</reference>
<feature type="domain" description="AB hydrolase-1" evidence="2">
    <location>
        <begin position="76"/>
        <end position="325"/>
    </location>
</feature>
<dbReference type="GO" id="GO:0016787">
    <property type="term" value="F:hydrolase activity"/>
    <property type="evidence" value="ECO:0007669"/>
    <property type="project" value="UniProtKB-KW"/>
</dbReference>
<dbReference type="EMBL" id="VHSG01000009">
    <property type="protein sequence ID" value="TQV81028.1"/>
    <property type="molecule type" value="Genomic_DNA"/>
</dbReference>
<dbReference type="SUPFAM" id="SSF53474">
    <property type="entry name" value="alpha/beta-Hydrolases"/>
    <property type="match status" value="1"/>
</dbReference>
<dbReference type="OrthoDB" id="334507at2"/>
<evidence type="ECO:0000313" key="3">
    <source>
        <dbReference type="EMBL" id="TQV81028.1"/>
    </source>
</evidence>
<protein>
    <submittedName>
        <fullName evidence="3">Alpha/beta hydrolase</fullName>
    </submittedName>
</protein>
<comment type="caution">
    <text evidence="3">The sequence shown here is derived from an EMBL/GenBank/DDBJ whole genome shotgun (WGS) entry which is preliminary data.</text>
</comment>
<evidence type="ECO:0000259" key="2">
    <source>
        <dbReference type="Pfam" id="PF00561"/>
    </source>
</evidence>
<dbReference type="InterPro" id="IPR000639">
    <property type="entry name" value="Epox_hydrolase-like"/>
</dbReference>
<evidence type="ECO:0000313" key="4">
    <source>
        <dbReference type="Proteomes" id="UP000319732"/>
    </source>
</evidence>
<dbReference type="InterPro" id="IPR000073">
    <property type="entry name" value="AB_hydrolase_1"/>
</dbReference>
<evidence type="ECO:0000256" key="1">
    <source>
        <dbReference type="ARBA" id="ARBA00022801"/>
    </source>
</evidence>
<dbReference type="Gene3D" id="3.40.50.1820">
    <property type="entry name" value="alpha/beta hydrolase"/>
    <property type="match status" value="1"/>
</dbReference>
<dbReference type="Pfam" id="PF00561">
    <property type="entry name" value="Abhydrolase_1"/>
    <property type="match status" value="1"/>
</dbReference>